<protein>
    <recommendedName>
        <fullName evidence="1">Glycosyltransferase 61 catalytic domain-containing protein</fullName>
    </recommendedName>
</protein>
<dbReference type="STRING" id="1045774.SAMN05421872_103229"/>
<gene>
    <name evidence="2" type="ORF">SAMN05421872_103229</name>
</gene>
<sequence length="508" mass="56500">MSSLGTRHVTNGVVYPTIRVASHPGKLLMGVYDGTGAYVEDTVLDRRSGEQGFPVPPGLFPDIADGEASEAIYAGPLYYHFGHFLLESLARAWYARGRPDLPLVWAGAHSWEDPKLRPWQHEILELLGLENPTRVLNGPTRYERLHVPDIGYRYDDRFHPEHAAFMAGYDGPPQDPGQRLWLSRSKLASDARDLFAGPTEQRLAAAGWTIVHPESLGVRDQLDHLARASVVAGEEGSAFHTLMLLKDVTGKRFHILRRHGEEHRNMHTVGDARGVDQTFHTLEHERVLRAEGRVVSKLNPSSSEILDLLQVSVPPARATRPSRADEAALQALERLGPNSLLDTGSASPTVVLGSSAAVRVTVNPHFDDDPRAHVASGVAFFELDLATYVEHFHDRPQRFDVVRLSGSSFEDLMRAFRATKRLGHPETTWMLGIGEVAARAALAIQSGHPHHVARRVLVGRTPLYIARRRPGKLWREASVAELSGSEVARQTRWLPLGRLRRLHRQDPS</sequence>
<dbReference type="RefSeq" id="WP_170866965.1">
    <property type="nucleotide sequence ID" value="NZ_FMZM01000003.1"/>
</dbReference>
<evidence type="ECO:0000259" key="1">
    <source>
        <dbReference type="Pfam" id="PF04577"/>
    </source>
</evidence>
<dbReference type="InterPro" id="IPR049625">
    <property type="entry name" value="Glyco_transf_61_cat"/>
</dbReference>
<accession>A0A1G6NG00</accession>
<evidence type="ECO:0000313" key="2">
    <source>
        <dbReference type="EMBL" id="SDC66256.1"/>
    </source>
</evidence>
<dbReference type="GO" id="GO:0016757">
    <property type="term" value="F:glycosyltransferase activity"/>
    <property type="evidence" value="ECO:0007669"/>
    <property type="project" value="InterPro"/>
</dbReference>
<name>A0A1G6NG00_9ACTN</name>
<feature type="domain" description="Glycosyltransferase 61 catalytic" evidence="1">
    <location>
        <begin position="81"/>
        <end position="248"/>
    </location>
</feature>
<dbReference type="AlphaFoldDB" id="A0A1G6NG00"/>
<dbReference type="Proteomes" id="UP000199034">
    <property type="component" value="Unassembled WGS sequence"/>
</dbReference>
<evidence type="ECO:0000313" key="3">
    <source>
        <dbReference type="Proteomes" id="UP000199034"/>
    </source>
</evidence>
<dbReference type="Pfam" id="PF04577">
    <property type="entry name" value="Glyco_transf_61"/>
    <property type="match status" value="1"/>
</dbReference>
<keyword evidence="3" id="KW-1185">Reference proteome</keyword>
<organism evidence="2 3">
    <name type="scientific">Nocardioides lianchengensis</name>
    <dbReference type="NCBI Taxonomy" id="1045774"/>
    <lineage>
        <taxon>Bacteria</taxon>
        <taxon>Bacillati</taxon>
        <taxon>Actinomycetota</taxon>
        <taxon>Actinomycetes</taxon>
        <taxon>Propionibacteriales</taxon>
        <taxon>Nocardioidaceae</taxon>
        <taxon>Nocardioides</taxon>
    </lineage>
</organism>
<proteinExistence type="predicted"/>
<reference evidence="2 3" key="1">
    <citation type="submission" date="2016-10" db="EMBL/GenBank/DDBJ databases">
        <authorList>
            <person name="de Groot N.N."/>
        </authorList>
    </citation>
    <scope>NUCLEOTIDE SEQUENCE [LARGE SCALE GENOMIC DNA]</scope>
    <source>
        <strain evidence="2 3">CGMCC 4.6858</strain>
    </source>
</reference>
<dbReference type="EMBL" id="FMZM01000003">
    <property type="protein sequence ID" value="SDC66256.1"/>
    <property type="molecule type" value="Genomic_DNA"/>
</dbReference>